<evidence type="ECO:0000313" key="3">
    <source>
        <dbReference type="EMBL" id="KAK4322305.1"/>
    </source>
</evidence>
<feature type="region of interest" description="Disordered" evidence="1">
    <location>
        <begin position="51"/>
        <end position="72"/>
    </location>
</feature>
<keyword evidence="2" id="KW-1133">Transmembrane helix</keyword>
<reference evidence="3" key="1">
    <citation type="submission" date="2023-11" db="EMBL/GenBank/DDBJ databases">
        <title>Genome assemblies of two species of porcelain crab, Petrolisthes cinctipes and Petrolisthes manimaculis (Anomura: Porcellanidae).</title>
        <authorList>
            <person name="Angst P."/>
        </authorList>
    </citation>
    <scope>NUCLEOTIDE SEQUENCE</scope>
    <source>
        <strain evidence="3">PB745_02</strain>
        <tissue evidence="3">Gill</tissue>
    </source>
</reference>
<evidence type="ECO:0000256" key="2">
    <source>
        <dbReference type="SAM" id="Phobius"/>
    </source>
</evidence>
<evidence type="ECO:0000256" key="1">
    <source>
        <dbReference type="SAM" id="MobiDB-lite"/>
    </source>
</evidence>
<dbReference type="EMBL" id="JAWZYT010000528">
    <property type="protein sequence ID" value="KAK4322305.1"/>
    <property type="molecule type" value="Genomic_DNA"/>
</dbReference>
<accession>A0AAE1Q8S5</accession>
<organism evidence="3 4">
    <name type="scientific">Petrolisthes manimaculis</name>
    <dbReference type="NCBI Taxonomy" id="1843537"/>
    <lineage>
        <taxon>Eukaryota</taxon>
        <taxon>Metazoa</taxon>
        <taxon>Ecdysozoa</taxon>
        <taxon>Arthropoda</taxon>
        <taxon>Crustacea</taxon>
        <taxon>Multicrustacea</taxon>
        <taxon>Malacostraca</taxon>
        <taxon>Eumalacostraca</taxon>
        <taxon>Eucarida</taxon>
        <taxon>Decapoda</taxon>
        <taxon>Pleocyemata</taxon>
        <taxon>Anomura</taxon>
        <taxon>Galatheoidea</taxon>
        <taxon>Porcellanidae</taxon>
        <taxon>Petrolisthes</taxon>
    </lineage>
</organism>
<name>A0AAE1Q8S5_9EUCA</name>
<keyword evidence="2" id="KW-0812">Transmembrane</keyword>
<keyword evidence="4" id="KW-1185">Reference proteome</keyword>
<protein>
    <submittedName>
        <fullName evidence="3">Uncharacterized protein</fullName>
    </submittedName>
</protein>
<gene>
    <name evidence="3" type="ORF">Pmani_006948</name>
</gene>
<keyword evidence="2" id="KW-0472">Membrane</keyword>
<dbReference type="Proteomes" id="UP001292094">
    <property type="component" value="Unassembled WGS sequence"/>
</dbReference>
<proteinExistence type="predicted"/>
<dbReference type="AlphaFoldDB" id="A0AAE1Q8S5"/>
<sequence>MLIVSAMLLIVNGVGLWGGVLMGVVVVIGLMIAWARLLMLRQEHLQSTQSLPTIVNQRRDDTDLPPSYEDVTARPPPYSILFLKVAPTGDDKDSFDEYVTVPAAPLIPIQSSHINSISE</sequence>
<evidence type="ECO:0000313" key="4">
    <source>
        <dbReference type="Proteomes" id="UP001292094"/>
    </source>
</evidence>
<comment type="caution">
    <text evidence="3">The sequence shown here is derived from an EMBL/GenBank/DDBJ whole genome shotgun (WGS) entry which is preliminary data.</text>
</comment>
<feature type="transmembrane region" description="Helical" evidence="2">
    <location>
        <begin position="6"/>
        <end position="35"/>
    </location>
</feature>